<evidence type="ECO:0000313" key="2">
    <source>
        <dbReference type="Proteomes" id="UP001320876"/>
    </source>
</evidence>
<comment type="caution">
    <text evidence="1">The sequence shown here is derived from an EMBL/GenBank/DDBJ whole genome shotgun (WGS) entry which is preliminary data.</text>
</comment>
<protein>
    <submittedName>
        <fullName evidence="1">Uncharacterized protein</fullName>
    </submittedName>
</protein>
<keyword evidence="2" id="KW-1185">Reference proteome</keyword>
<dbReference type="RefSeq" id="WP_264489733.1">
    <property type="nucleotide sequence ID" value="NZ_JAPDDT010000015.1"/>
</dbReference>
<gene>
    <name evidence="1" type="ORF">OKA05_23920</name>
</gene>
<reference evidence="1 2" key="1">
    <citation type="submission" date="2022-10" db="EMBL/GenBank/DDBJ databases">
        <title>Luteolibacter arcticus strain CCTCC AB 2014275, whole genome shotgun sequencing project.</title>
        <authorList>
            <person name="Zhao G."/>
            <person name="Shen L."/>
        </authorList>
    </citation>
    <scope>NUCLEOTIDE SEQUENCE [LARGE SCALE GENOMIC DNA]</scope>
    <source>
        <strain evidence="1 2">CCTCC AB 2014275</strain>
    </source>
</reference>
<accession>A0ABT3GQ60</accession>
<proteinExistence type="predicted"/>
<dbReference type="Proteomes" id="UP001320876">
    <property type="component" value="Unassembled WGS sequence"/>
</dbReference>
<dbReference type="EMBL" id="JAPDDT010000015">
    <property type="protein sequence ID" value="MCW1925627.1"/>
    <property type="molecule type" value="Genomic_DNA"/>
</dbReference>
<name>A0ABT3GQ60_9BACT</name>
<organism evidence="1 2">
    <name type="scientific">Luteolibacter arcticus</name>
    <dbReference type="NCBI Taxonomy" id="1581411"/>
    <lineage>
        <taxon>Bacteria</taxon>
        <taxon>Pseudomonadati</taxon>
        <taxon>Verrucomicrobiota</taxon>
        <taxon>Verrucomicrobiia</taxon>
        <taxon>Verrucomicrobiales</taxon>
        <taxon>Verrucomicrobiaceae</taxon>
        <taxon>Luteolibacter</taxon>
    </lineage>
</organism>
<evidence type="ECO:0000313" key="1">
    <source>
        <dbReference type="EMBL" id="MCW1925627.1"/>
    </source>
</evidence>
<sequence>MIAADNRSEKIFWCRSTLTPRKPDDGITGTKALDKRECSFTYIAGLSDEGDPETPVAMASVIPGTWKFDPKSDKKRATVLFRDGAAKVMPLDDSGHVILNGMNLFDPRQPYWGGKAPDIKWPE</sequence>